<reference evidence="3" key="1">
    <citation type="submission" date="2016-10" db="EMBL/GenBank/DDBJ databases">
        <title>Sequence of Gallionella enrichment culture.</title>
        <authorList>
            <person name="Poehlein A."/>
            <person name="Muehling M."/>
            <person name="Daniel R."/>
        </authorList>
    </citation>
    <scope>NUCLEOTIDE SEQUENCE</scope>
</reference>
<gene>
    <name evidence="3" type="ORF">GALL_193060</name>
</gene>
<name>A0A1J5RQS5_9ZZZZ</name>
<dbReference type="AlphaFoldDB" id="A0A1J5RQS5"/>
<feature type="transmembrane region" description="Helical" evidence="1">
    <location>
        <begin position="87"/>
        <end position="104"/>
    </location>
</feature>
<evidence type="ECO:0000256" key="1">
    <source>
        <dbReference type="SAM" id="Phobius"/>
    </source>
</evidence>
<feature type="transmembrane region" description="Helical" evidence="1">
    <location>
        <begin position="45"/>
        <end position="67"/>
    </location>
</feature>
<dbReference type="EMBL" id="MLJW01000116">
    <property type="protein sequence ID" value="OIQ98648.1"/>
    <property type="molecule type" value="Genomic_DNA"/>
</dbReference>
<evidence type="ECO:0000259" key="2">
    <source>
        <dbReference type="Pfam" id="PF09990"/>
    </source>
</evidence>
<protein>
    <recommendedName>
        <fullName evidence="2">DUF2231 domain-containing protein</fullName>
    </recommendedName>
</protein>
<sequence>MIEIIPNWHPVFVHFPIAFATASVCFFVAAKLLKGKTLAAQCLNTARWMLQAAAISACIAAVFGWLAFNSVEHDEGGHLAMALHRNWALGALGTLILLAVWDLSFRQTAKPPTGGFLILLIGGWLLVVSAAWHGGELVYRHGLGVMALPDMHDEQDAAAHGAGGHEHTHIH</sequence>
<feature type="domain" description="DUF2231" evidence="2">
    <location>
        <begin position="9"/>
        <end position="145"/>
    </location>
</feature>
<dbReference type="InterPro" id="IPR019251">
    <property type="entry name" value="DUF2231_TM"/>
</dbReference>
<dbReference type="Pfam" id="PF09990">
    <property type="entry name" value="DUF2231"/>
    <property type="match status" value="1"/>
</dbReference>
<keyword evidence="1" id="KW-0472">Membrane</keyword>
<keyword evidence="1" id="KW-0812">Transmembrane</keyword>
<keyword evidence="1" id="KW-1133">Transmembrane helix</keyword>
<feature type="transmembrane region" description="Helical" evidence="1">
    <location>
        <begin position="116"/>
        <end position="135"/>
    </location>
</feature>
<evidence type="ECO:0000313" key="3">
    <source>
        <dbReference type="EMBL" id="OIQ98648.1"/>
    </source>
</evidence>
<feature type="transmembrane region" description="Helical" evidence="1">
    <location>
        <begin position="12"/>
        <end position="33"/>
    </location>
</feature>
<organism evidence="3">
    <name type="scientific">mine drainage metagenome</name>
    <dbReference type="NCBI Taxonomy" id="410659"/>
    <lineage>
        <taxon>unclassified sequences</taxon>
        <taxon>metagenomes</taxon>
        <taxon>ecological metagenomes</taxon>
    </lineage>
</organism>
<proteinExistence type="predicted"/>
<accession>A0A1J5RQS5</accession>
<comment type="caution">
    <text evidence="3">The sequence shown here is derived from an EMBL/GenBank/DDBJ whole genome shotgun (WGS) entry which is preliminary data.</text>
</comment>